<dbReference type="InterPro" id="IPR002299">
    <property type="entry name" value="Porin_Neis"/>
</dbReference>
<dbReference type="GO" id="GO:0046930">
    <property type="term" value="C:pore complex"/>
    <property type="evidence" value="ECO:0007669"/>
    <property type="project" value="UniProtKB-KW"/>
</dbReference>
<keyword evidence="3" id="KW-0813">Transport</keyword>
<dbReference type="Gene3D" id="2.40.160.10">
    <property type="entry name" value="Porin"/>
    <property type="match status" value="1"/>
</dbReference>
<dbReference type="eggNOG" id="COG3203">
    <property type="taxonomic scope" value="Bacteria"/>
</dbReference>
<evidence type="ECO:0000256" key="8">
    <source>
        <dbReference type="ARBA" id="ARBA00023114"/>
    </source>
</evidence>
<dbReference type="Proteomes" id="UP000030856">
    <property type="component" value="Unassembled WGS sequence"/>
</dbReference>
<keyword evidence="7" id="KW-0406">Ion transport</keyword>
<dbReference type="OrthoDB" id="8173690at2"/>
<evidence type="ECO:0000313" key="14">
    <source>
        <dbReference type="Proteomes" id="UP000030856"/>
    </source>
</evidence>
<evidence type="ECO:0000256" key="7">
    <source>
        <dbReference type="ARBA" id="ARBA00023065"/>
    </source>
</evidence>
<evidence type="ECO:0000313" key="13">
    <source>
        <dbReference type="EMBL" id="KHF24507.1"/>
    </source>
</evidence>
<dbReference type="InterPro" id="IPR001702">
    <property type="entry name" value="Porin_Gram-ve"/>
</dbReference>
<evidence type="ECO:0000256" key="11">
    <source>
        <dbReference type="SAM" id="SignalP"/>
    </source>
</evidence>
<name>A0A0B0H775_SOVGS</name>
<comment type="subcellular location">
    <subcellularLocation>
        <location evidence="1">Cell outer membrane</location>
        <topology evidence="1">Multi-pass membrane protein</topology>
    </subcellularLocation>
</comment>
<proteinExistence type="predicted"/>
<evidence type="ECO:0000256" key="2">
    <source>
        <dbReference type="ARBA" id="ARBA00011233"/>
    </source>
</evidence>
<dbReference type="InterPro" id="IPR033900">
    <property type="entry name" value="Gram_neg_porin_domain"/>
</dbReference>
<dbReference type="InterPro" id="IPR023614">
    <property type="entry name" value="Porin_dom_sf"/>
</dbReference>
<feature type="chain" id="PRO_5002055292" evidence="11">
    <location>
        <begin position="22"/>
        <end position="309"/>
    </location>
</feature>
<dbReference type="SUPFAM" id="SSF56935">
    <property type="entry name" value="Porins"/>
    <property type="match status" value="1"/>
</dbReference>
<dbReference type="PANTHER" id="PTHR34501:SF9">
    <property type="entry name" value="MAJOR OUTER MEMBRANE PROTEIN P.IA"/>
    <property type="match status" value="1"/>
</dbReference>
<dbReference type="PANTHER" id="PTHR34501">
    <property type="entry name" value="PROTEIN YDDL-RELATED"/>
    <property type="match status" value="1"/>
</dbReference>
<evidence type="ECO:0000256" key="4">
    <source>
        <dbReference type="ARBA" id="ARBA00022452"/>
    </source>
</evidence>
<keyword evidence="10" id="KW-0998">Cell outer membrane</keyword>
<keyword evidence="4" id="KW-1134">Transmembrane beta strand</keyword>
<dbReference type="PRINTS" id="PR00182">
    <property type="entry name" value="ECOLNEIPORIN"/>
</dbReference>
<reference evidence="13 14" key="1">
    <citation type="journal article" date="2014" name="BMC Genomics">
        <title>The genome of the intracellular bacterium of the coastal bivalve, Solemya velum: a blueprint for thriving in and out of symbiosis.</title>
        <authorList>
            <person name="Dmytrenko O."/>
            <person name="Russell S.L."/>
            <person name="Loo W.T."/>
            <person name="Fontanez K.M."/>
            <person name="Liao L."/>
            <person name="Roeselers G."/>
            <person name="Sharma R."/>
            <person name="Stewart F.J."/>
            <person name="Newton I.L."/>
            <person name="Woyke T."/>
            <person name="Wu D."/>
            <person name="Lang J.M."/>
            <person name="Eisen J.A."/>
            <person name="Cavanaugh C.M."/>
        </authorList>
    </citation>
    <scope>NUCLEOTIDE SEQUENCE [LARGE SCALE GENOMIC DNA]</scope>
    <source>
        <strain evidence="13 14">WH</strain>
    </source>
</reference>
<evidence type="ECO:0000256" key="1">
    <source>
        <dbReference type="ARBA" id="ARBA00004571"/>
    </source>
</evidence>
<sequence>MKKSIIAAALAATVAAPAANANVVFYGTVNVSIDYFTDNDDDQRFWSVKSNDSTIGFKGTEDLGNGLSLIWNAQTYYDFADGDAWGGGFGSYIGLAGDWGTFMYGVLDTPVMMSTAALDLFADTVADYNMSPDAIQDVTAANAIAYVSPNMNGLTVAAAIVPGEDGAAPNGISGTGLADAYSVAAMYSNNGLYLSAGGYEDLGDDHDKWRVGAGYTINAVTLNAVYEDDNDNGKTWQISGAYDFGNNTAKAMYMSEDSGDDKAWAIGLDHALSKRTKAYAVYVNGEDQVSVHGYGDDAAAFSMGMIHNF</sequence>
<dbReference type="InterPro" id="IPR050298">
    <property type="entry name" value="Gram-neg_bact_OMP"/>
</dbReference>
<dbReference type="GO" id="GO:0015288">
    <property type="term" value="F:porin activity"/>
    <property type="evidence" value="ECO:0007669"/>
    <property type="project" value="UniProtKB-KW"/>
</dbReference>
<dbReference type="PRINTS" id="PR00184">
    <property type="entry name" value="NEISSPPORIN"/>
</dbReference>
<keyword evidence="9" id="KW-0472">Membrane</keyword>
<dbReference type="CDD" id="cd00342">
    <property type="entry name" value="gram_neg_porins"/>
    <property type="match status" value="1"/>
</dbReference>
<keyword evidence="6 11" id="KW-0732">Signal</keyword>
<keyword evidence="8" id="KW-0626">Porin</keyword>
<organism evidence="13 14">
    <name type="scientific">Solemya velum gill symbiont</name>
    <dbReference type="NCBI Taxonomy" id="2340"/>
    <lineage>
        <taxon>Bacteria</taxon>
        <taxon>Pseudomonadati</taxon>
        <taxon>Pseudomonadota</taxon>
        <taxon>Gammaproteobacteria</taxon>
        <taxon>sulfur-oxidizing symbionts</taxon>
    </lineage>
</organism>
<comment type="subunit">
    <text evidence="2">Homotrimer.</text>
</comment>
<comment type="caution">
    <text evidence="13">The sequence shown here is derived from an EMBL/GenBank/DDBJ whole genome shotgun (WGS) entry which is preliminary data.</text>
</comment>
<accession>A0A0B0H775</accession>
<keyword evidence="5" id="KW-0812">Transmembrane</keyword>
<keyword evidence="14" id="KW-1185">Reference proteome</keyword>
<feature type="domain" description="Porin" evidence="12">
    <location>
        <begin position="8"/>
        <end position="285"/>
    </location>
</feature>
<protein>
    <submittedName>
        <fullName evidence="13">Porin</fullName>
    </submittedName>
</protein>
<evidence type="ECO:0000256" key="3">
    <source>
        <dbReference type="ARBA" id="ARBA00022448"/>
    </source>
</evidence>
<dbReference type="EMBL" id="JRAA01000003">
    <property type="protein sequence ID" value="KHF24507.1"/>
    <property type="molecule type" value="Genomic_DNA"/>
</dbReference>
<evidence type="ECO:0000256" key="10">
    <source>
        <dbReference type="ARBA" id="ARBA00023237"/>
    </source>
</evidence>
<dbReference type="AlphaFoldDB" id="A0A0B0H775"/>
<feature type="signal peptide" evidence="11">
    <location>
        <begin position="1"/>
        <end position="21"/>
    </location>
</feature>
<dbReference type="GO" id="GO:0009279">
    <property type="term" value="C:cell outer membrane"/>
    <property type="evidence" value="ECO:0007669"/>
    <property type="project" value="UniProtKB-SubCell"/>
</dbReference>
<evidence type="ECO:0000256" key="9">
    <source>
        <dbReference type="ARBA" id="ARBA00023136"/>
    </source>
</evidence>
<dbReference type="RefSeq" id="WP_043118687.1">
    <property type="nucleotide sequence ID" value="NZ_JRAA01000003.1"/>
</dbReference>
<evidence type="ECO:0000256" key="5">
    <source>
        <dbReference type="ARBA" id="ARBA00022692"/>
    </source>
</evidence>
<dbReference type="STRING" id="2340.JV46_28790"/>
<dbReference type="GO" id="GO:0034220">
    <property type="term" value="P:monoatomic ion transmembrane transport"/>
    <property type="evidence" value="ECO:0007669"/>
    <property type="project" value="InterPro"/>
</dbReference>
<dbReference type="Pfam" id="PF13609">
    <property type="entry name" value="Porin_4"/>
    <property type="match status" value="1"/>
</dbReference>
<evidence type="ECO:0000256" key="6">
    <source>
        <dbReference type="ARBA" id="ARBA00022729"/>
    </source>
</evidence>
<evidence type="ECO:0000259" key="12">
    <source>
        <dbReference type="Pfam" id="PF13609"/>
    </source>
</evidence>
<gene>
    <name evidence="13" type="ORF">JV46_28790</name>
</gene>